<dbReference type="EMBL" id="GBXM01106687">
    <property type="protein sequence ID" value="JAH01890.1"/>
    <property type="molecule type" value="Transcribed_RNA"/>
</dbReference>
<reference evidence="2" key="1">
    <citation type="submission" date="2014-11" db="EMBL/GenBank/DDBJ databases">
        <authorList>
            <person name="Amaro Gonzalez C."/>
        </authorList>
    </citation>
    <scope>NUCLEOTIDE SEQUENCE</scope>
</reference>
<organism evidence="2">
    <name type="scientific">Anguilla anguilla</name>
    <name type="common">European freshwater eel</name>
    <name type="synonym">Muraena anguilla</name>
    <dbReference type="NCBI Taxonomy" id="7936"/>
    <lineage>
        <taxon>Eukaryota</taxon>
        <taxon>Metazoa</taxon>
        <taxon>Chordata</taxon>
        <taxon>Craniata</taxon>
        <taxon>Vertebrata</taxon>
        <taxon>Euteleostomi</taxon>
        <taxon>Actinopterygii</taxon>
        <taxon>Neopterygii</taxon>
        <taxon>Teleostei</taxon>
        <taxon>Anguilliformes</taxon>
        <taxon>Anguillidae</taxon>
        <taxon>Anguilla</taxon>
    </lineage>
</organism>
<feature type="transmembrane region" description="Helical" evidence="1">
    <location>
        <begin position="12"/>
        <end position="31"/>
    </location>
</feature>
<dbReference type="AlphaFoldDB" id="A0A0E9PCX1"/>
<protein>
    <submittedName>
        <fullName evidence="2">Uncharacterized protein</fullName>
    </submittedName>
</protein>
<keyword evidence="1" id="KW-1133">Transmembrane helix</keyword>
<keyword evidence="1" id="KW-0812">Transmembrane</keyword>
<name>A0A0E9PCX1_ANGAN</name>
<dbReference type="PROSITE" id="PS51257">
    <property type="entry name" value="PROKAR_LIPOPROTEIN"/>
    <property type="match status" value="1"/>
</dbReference>
<evidence type="ECO:0000313" key="2">
    <source>
        <dbReference type="EMBL" id="JAH01890.1"/>
    </source>
</evidence>
<proteinExistence type="predicted"/>
<accession>A0A0E9PCX1</accession>
<sequence length="36" mass="4221">MLKAFQRPIIPCCNPVLISCFCSLLFFSLVYDYDFI</sequence>
<evidence type="ECO:0000256" key="1">
    <source>
        <dbReference type="SAM" id="Phobius"/>
    </source>
</evidence>
<keyword evidence="1" id="KW-0472">Membrane</keyword>
<reference evidence="2" key="2">
    <citation type="journal article" date="2015" name="Fish Shellfish Immunol.">
        <title>Early steps in the European eel (Anguilla anguilla)-Vibrio vulnificus interaction in the gills: Role of the RtxA13 toxin.</title>
        <authorList>
            <person name="Callol A."/>
            <person name="Pajuelo D."/>
            <person name="Ebbesson L."/>
            <person name="Teles M."/>
            <person name="MacKenzie S."/>
            <person name="Amaro C."/>
        </authorList>
    </citation>
    <scope>NUCLEOTIDE SEQUENCE</scope>
</reference>